<evidence type="ECO:0000256" key="3">
    <source>
        <dbReference type="ARBA" id="ARBA00022989"/>
    </source>
</evidence>
<dbReference type="PANTHER" id="PTHR37422">
    <property type="entry name" value="TEICHURONIC ACID BIOSYNTHESIS PROTEIN TUAE"/>
    <property type="match status" value="1"/>
</dbReference>
<dbReference type="Proteomes" id="UP000306808">
    <property type="component" value="Unassembled WGS sequence"/>
</dbReference>
<evidence type="ECO:0000256" key="2">
    <source>
        <dbReference type="ARBA" id="ARBA00022692"/>
    </source>
</evidence>
<feature type="transmembrane region" description="Helical" evidence="5">
    <location>
        <begin position="69"/>
        <end position="90"/>
    </location>
</feature>
<dbReference type="GO" id="GO:0016874">
    <property type="term" value="F:ligase activity"/>
    <property type="evidence" value="ECO:0007669"/>
    <property type="project" value="UniProtKB-KW"/>
</dbReference>
<keyword evidence="8" id="KW-1185">Reference proteome</keyword>
<dbReference type="InterPro" id="IPR051533">
    <property type="entry name" value="WaaL-like"/>
</dbReference>
<accession>A0A4U0NYL5</accession>
<feature type="transmembrane region" description="Helical" evidence="5">
    <location>
        <begin position="7"/>
        <end position="33"/>
    </location>
</feature>
<feature type="transmembrane region" description="Helical" evidence="5">
    <location>
        <begin position="345"/>
        <end position="365"/>
    </location>
</feature>
<feature type="domain" description="O-antigen ligase-related" evidence="6">
    <location>
        <begin position="226"/>
        <end position="362"/>
    </location>
</feature>
<evidence type="ECO:0000313" key="8">
    <source>
        <dbReference type="Proteomes" id="UP000306808"/>
    </source>
</evidence>
<keyword evidence="2 5" id="KW-0812">Transmembrane</keyword>
<dbReference type="PANTHER" id="PTHR37422:SF17">
    <property type="entry name" value="O-ANTIGEN LIGASE"/>
    <property type="match status" value="1"/>
</dbReference>
<feature type="transmembrane region" description="Helical" evidence="5">
    <location>
        <begin position="219"/>
        <end position="236"/>
    </location>
</feature>
<evidence type="ECO:0000313" key="7">
    <source>
        <dbReference type="EMBL" id="TJZ59883.1"/>
    </source>
</evidence>
<comment type="caution">
    <text evidence="7">The sequence shown here is derived from an EMBL/GenBank/DDBJ whole genome shotgun (WGS) entry which is preliminary data.</text>
</comment>
<dbReference type="AlphaFoldDB" id="A0A4U0NYL5"/>
<sequence>MVIYIIISTFFVIAAFFNFKRSLFFWSAFSIFFDLATCLKFSPPSLTVTFALNTFFILFYLTKNPAKKLINPFTSACLILLFSYVFSAIFPTNRLGESILKIFQFVVNELIIVHVIFASVRNPKDLKFLIKCLSISILISLIYGLFTYVTKSNPIIDYEISISSSQTEEIKMISYMNTERGIRLQSLFMSPFIFSLTIVSYLYMILIANTFFKSFLKLNNKYLIGLIILVTISVFLSNSRSTILPFITITPLLLLKMPKRYKSIIIIGSVLLVLSLPFVIDRLEIITSVFDSQSKAISGSSVSMRENQFAIALRSFFESPIFGHGYGYTDILRSSNFDLYGAESVWIPLLVEQGLIGVILYLLFFKGLVSIDKFENKRILVISIPLYYLLLVTMNGAVNISLYIVFLNLAILYKLFLYHDIWKRNKSK</sequence>
<dbReference type="EMBL" id="SUME01000005">
    <property type="protein sequence ID" value="TJZ59883.1"/>
    <property type="molecule type" value="Genomic_DNA"/>
</dbReference>
<evidence type="ECO:0000259" key="6">
    <source>
        <dbReference type="Pfam" id="PF04932"/>
    </source>
</evidence>
<feature type="transmembrane region" description="Helical" evidence="5">
    <location>
        <begin position="400"/>
        <end position="418"/>
    </location>
</feature>
<feature type="transmembrane region" description="Helical" evidence="5">
    <location>
        <begin position="192"/>
        <end position="212"/>
    </location>
</feature>
<gene>
    <name evidence="7" type="ORF">FAZ15_13385</name>
</gene>
<organism evidence="7 8">
    <name type="scientific">Sphingobacterium olei</name>
    <dbReference type="NCBI Taxonomy" id="2571155"/>
    <lineage>
        <taxon>Bacteria</taxon>
        <taxon>Pseudomonadati</taxon>
        <taxon>Bacteroidota</taxon>
        <taxon>Sphingobacteriia</taxon>
        <taxon>Sphingobacteriales</taxon>
        <taxon>Sphingobacteriaceae</taxon>
        <taxon>Sphingobacterium</taxon>
    </lineage>
</organism>
<feature type="transmembrane region" description="Helical" evidence="5">
    <location>
        <begin position="128"/>
        <end position="149"/>
    </location>
</feature>
<evidence type="ECO:0000256" key="1">
    <source>
        <dbReference type="ARBA" id="ARBA00004141"/>
    </source>
</evidence>
<dbReference type="InterPro" id="IPR007016">
    <property type="entry name" value="O-antigen_ligase-rel_domated"/>
</dbReference>
<feature type="transmembrane region" description="Helical" evidence="5">
    <location>
        <begin position="264"/>
        <end position="280"/>
    </location>
</feature>
<evidence type="ECO:0000256" key="5">
    <source>
        <dbReference type="SAM" id="Phobius"/>
    </source>
</evidence>
<feature type="transmembrane region" description="Helical" evidence="5">
    <location>
        <begin position="45"/>
        <end position="62"/>
    </location>
</feature>
<keyword evidence="3 5" id="KW-1133">Transmembrane helix</keyword>
<dbReference type="Pfam" id="PF04932">
    <property type="entry name" value="Wzy_C"/>
    <property type="match status" value="1"/>
</dbReference>
<name>A0A4U0NYL5_9SPHI</name>
<evidence type="ECO:0000256" key="4">
    <source>
        <dbReference type="ARBA" id="ARBA00023136"/>
    </source>
</evidence>
<comment type="subcellular location">
    <subcellularLocation>
        <location evidence="1">Membrane</location>
        <topology evidence="1">Multi-pass membrane protein</topology>
    </subcellularLocation>
</comment>
<feature type="transmembrane region" description="Helical" evidence="5">
    <location>
        <begin position="102"/>
        <end position="121"/>
    </location>
</feature>
<keyword evidence="4 5" id="KW-0472">Membrane</keyword>
<reference evidence="7 8" key="1">
    <citation type="submission" date="2019-04" db="EMBL/GenBank/DDBJ databases">
        <title>Sphingobacterium olei sp. nov., isolated from oil-contaminated soil.</title>
        <authorList>
            <person name="Liu B."/>
        </authorList>
    </citation>
    <scope>NUCLEOTIDE SEQUENCE [LARGE SCALE GENOMIC DNA]</scope>
    <source>
        <strain evidence="7 8">HAL-9</strain>
    </source>
</reference>
<protein>
    <submittedName>
        <fullName evidence="7">O-antigen ligase family protein</fullName>
    </submittedName>
</protein>
<dbReference type="GO" id="GO:0016020">
    <property type="term" value="C:membrane"/>
    <property type="evidence" value="ECO:0007669"/>
    <property type="project" value="UniProtKB-SubCell"/>
</dbReference>
<dbReference type="OrthoDB" id="921851at2"/>
<proteinExistence type="predicted"/>
<keyword evidence="7" id="KW-0436">Ligase</keyword>